<sequence>MRKKSLRQAANKYLITDNRGNFKERKRRIYVIHKMIDDLFIIGNTPLQWQAIKLDQIKKLLIHWQKRKIKMTTIMRHMTIIRKFLYDLECPVATEISNQALGLRRKNTLRKKSKIYHEFWQNIPNPSARLLLGFQIHFGLTLSETMHLNPDLHIQEHSLWITREIASNSQDRFIPIRSDIQIALLNEFKALIERNNTFIEAFGYETLLHCYRQALNELKLLPIKNYRYLYARQLKQQLSPTLSKYELMWLIMEEMGVTSRTTVWNYLNE</sequence>
<accession>A0A2H5FM52</accession>
<gene>
    <name evidence="1" type="ORF">CAB17_11695</name>
</gene>
<reference evidence="1 2" key="1">
    <citation type="submission" date="2017-12" db="EMBL/GenBank/DDBJ databases">
        <title>Legionella sainthelensi LA01-117, whole genome sequence of a clinical isolate from New Zealand.</title>
        <authorList>
            <person name="Cree S.L."/>
            <person name="Slow S."/>
            <person name="Kennedy M.A."/>
            <person name="Murdoch D.R."/>
            <person name="Biggs P.J."/>
            <person name="Anderson T."/>
        </authorList>
    </citation>
    <scope>NUCLEOTIDE SEQUENCE [LARGE SCALE GENOMIC DNA]</scope>
    <source>
        <strain evidence="1 2">LA01-117</strain>
    </source>
</reference>
<dbReference type="Proteomes" id="UP000234343">
    <property type="component" value="Chromosome"/>
</dbReference>
<dbReference type="KEGG" id="lsh:CAB17_11695"/>
<dbReference type="RefSeq" id="WP_101900246.1">
    <property type="nucleotide sequence ID" value="NZ_CP025491.2"/>
</dbReference>
<name>A0A2H5FM52_9GAMM</name>
<evidence type="ECO:0000313" key="2">
    <source>
        <dbReference type="Proteomes" id="UP000234343"/>
    </source>
</evidence>
<dbReference type="EMBL" id="CP025491">
    <property type="protein sequence ID" value="AUH72637.1"/>
    <property type="molecule type" value="Genomic_DNA"/>
</dbReference>
<dbReference type="AlphaFoldDB" id="A0A2H5FM52"/>
<proteinExistence type="predicted"/>
<protein>
    <submittedName>
        <fullName evidence="1">Integrase</fullName>
    </submittedName>
</protein>
<keyword evidence="2" id="KW-1185">Reference proteome</keyword>
<evidence type="ECO:0000313" key="1">
    <source>
        <dbReference type="EMBL" id="AUH72637.1"/>
    </source>
</evidence>
<organism evidence="1 2">
    <name type="scientific">Legionella sainthelensi</name>
    <dbReference type="NCBI Taxonomy" id="28087"/>
    <lineage>
        <taxon>Bacteria</taxon>
        <taxon>Pseudomonadati</taxon>
        <taxon>Pseudomonadota</taxon>
        <taxon>Gammaproteobacteria</taxon>
        <taxon>Legionellales</taxon>
        <taxon>Legionellaceae</taxon>
        <taxon>Legionella</taxon>
    </lineage>
</organism>